<sequence length="257" mass="26785">MGDTTWAAAPYLTAPARAGGPGLLQGERLRAYRAAVRHSRLVRLLRIAIPAGAALAVAAVVGWTMLRPAAIPGEVELGPVALDGTKVTMERPRLSGFRKDGKPYEVNALAASQDVRKPGVVELEQIRGRLGAEGDGAVRLTAATGVYDMKSEQLQLDGGVRVRTENGDTAELKAASINLKQGELVSTDPVRIVTASGDTIDARTMRVRDSGKAISFEGGVKTVLYPPAEQQGGAQGAASQPAPAAPASSRTDTGLKQ</sequence>
<evidence type="ECO:0000256" key="2">
    <source>
        <dbReference type="SAM" id="Phobius"/>
    </source>
</evidence>
<accession>A0ABV7LBR5</accession>
<evidence type="ECO:0000313" key="4">
    <source>
        <dbReference type="Proteomes" id="UP001595536"/>
    </source>
</evidence>
<organism evidence="3 4">
    <name type="scientific">Camelimonas abortus</name>
    <dbReference type="NCBI Taxonomy" id="1017184"/>
    <lineage>
        <taxon>Bacteria</taxon>
        <taxon>Pseudomonadati</taxon>
        <taxon>Pseudomonadota</taxon>
        <taxon>Alphaproteobacteria</taxon>
        <taxon>Hyphomicrobiales</taxon>
        <taxon>Chelatococcaceae</taxon>
        <taxon>Camelimonas</taxon>
    </lineage>
</organism>
<dbReference type="Proteomes" id="UP001595536">
    <property type="component" value="Unassembled WGS sequence"/>
</dbReference>
<evidence type="ECO:0000313" key="3">
    <source>
        <dbReference type="EMBL" id="MFC3265266.1"/>
    </source>
</evidence>
<name>A0ABV7LBR5_9HYPH</name>
<dbReference type="NCBIfam" id="TIGR04409">
    <property type="entry name" value="LptC_YrbK"/>
    <property type="match status" value="1"/>
</dbReference>
<protein>
    <submittedName>
        <fullName evidence="3">LPS export ABC transporter periplasmic protein LptC</fullName>
    </submittedName>
</protein>
<dbReference type="RefSeq" id="WP_376831407.1">
    <property type="nucleotide sequence ID" value="NZ_JBHLWR010000006.1"/>
</dbReference>
<proteinExistence type="predicted"/>
<dbReference type="Gene3D" id="2.60.450.10">
    <property type="entry name" value="Lipopolysaccharide (LPS) transport protein A like domain"/>
    <property type="match status" value="1"/>
</dbReference>
<comment type="caution">
    <text evidence="3">The sequence shown here is derived from an EMBL/GenBank/DDBJ whole genome shotgun (WGS) entry which is preliminary data.</text>
</comment>
<feature type="transmembrane region" description="Helical" evidence="2">
    <location>
        <begin position="47"/>
        <end position="66"/>
    </location>
</feature>
<dbReference type="InterPro" id="IPR010664">
    <property type="entry name" value="LipoPS_assembly_LptC-rel"/>
</dbReference>
<keyword evidence="2" id="KW-1133">Transmembrane helix</keyword>
<dbReference type="InterPro" id="IPR026265">
    <property type="entry name" value="LptC"/>
</dbReference>
<evidence type="ECO:0000256" key="1">
    <source>
        <dbReference type="SAM" id="MobiDB-lite"/>
    </source>
</evidence>
<feature type="region of interest" description="Disordered" evidence="1">
    <location>
        <begin position="225"/>
        <end position="257"/>
    </location>
</feature>
<keyword evidence="2" id="KW-0812">Transmembrane</keyword>
<keyword evidence="2" id="KW-0472">Membrane</keyword>
<dbReference type="EMBL" id="JBHRUV010000014">
    <property type="protein sequence ID" value="MFC3265266.1"/>
    <property type="molecule type" value="Genomic_DNA"/>
</dbReference>
<gene>
    <name evidence="3" type="primary">lptC</name>
    <name evidence="3" type="ORF">ACFOEX_02675</name>
</gene>
<feature type="compositionally biased region" description="Low complexity" evidence="1">
    <location>
        <begin position="226"/>
        <end position="249"/>
    </location>
</feature>
<reference evidence="4" key="1">
    <citation type="journal article" date="2019" name="Int. J. Syst. Evol. Microbiol.">
        <title>The Global Catalogue of Microorganisms (GCM) 10K type strain sequencing project: providing services to taxonomists for standard genome sequencing and annotation.</title>
        <authorList>
            <consortium name="The Broad Institute Genomics Platform"/>
            <consortium name="The Broad Institute Genome Sequencing Center for Infectious Disease"/>
            <person name="Wu L."/>
            <person name="Ma J."/>
        </authorList>
    </citation>
    <scope>NUCLEOTIDE SEQUENCE [LARGE SCALE GENOMIC DNA]</scope>
    <source>
        <strain evidence="4">CCM 7941</strain>
    </source>
</reference>
<keyword evidence="4" id="KW-1185">Reference proteome</keyword>
<dbReference type="Pfam" id="PF06835">
    <property type="entry name" value="LptC"/>
    <property type="match status" value="1"/>
</dbReference>